<proteinExistence type="predicted"/>
<dbReference type="GO" id="GO:0005730">
    <property type="term" value="C:nucleolus"/>
    <property type="evidence" value="ECO:0007669"/>
    <property type="project" value="TreeGrafter"/>
</dbReference>
<keyword evidence="3" id="KW-1185">Reference proteome</keyword>
<dbReference type="PANTHER" id="PTHR15682">
    <property type="entry name" value="UNHEALTHY RIBOSOME BIOGENESIS PROTEIN 2 HOMOLOG"/>
    <property type="match status" value="1"/>
</dbReference>
<dbReference type="Proteomes" id="UP000518266">
    <property type="component" value="Unassembled WGS sequence"/>
</dbReference>
<organism evidence="2 3">
    <name type="scientific">Dissostichus mawsoni</name>
    <name type="common">Antarctic cod</name>
    <dbReference type="NCBI Taxonomy" id="36200"/>
    <lineage>
        <taxon>Eukaryota</taxon>
        <taxon>Metazoa</taxon>
        <taxon>Chordata</taxon>
        <taxon>Craniata</taxon>
        <taxon>Vertebrata</taxon>
        <taxon>Euteleostomi</taxon>
        <taxon>Actinopterygii</taxon>
        <taxon>Neopterygii</taxon>
        <taxon>Teleostei</taxon>
        <taxon>Neoteleostei</taxon>
        <taxon>Acanthomorphata</taxon>
        <taxon>Eupercaria</taxon>
        <taxon>Perciformes</taxon>
        <taxon>Notothenioidei</taxon>
        <taxon>Nototheniidae</taxon>
        <taxon>Dissostichus</taxon>
    </lineage>
</organism>
<dbReference type="EMBL" id="JAAKFY010000027">
    <property type="protein sequence ID" value="KAF3832489.1"/>
    <property type="molecule type" value="Genomic_DNA"/>
</dbReference>
<accession>A0A7J5X771</accession>
<feature type="region of interest" description="Disordered" evidence="1">
    <location>
        <begin position="361"/>
        <end position="387"/>
    </location>
</feature>
<name>A0A7J5X771_DISMA</name>
<dbReference type="OrthoDB" id="160374at2759"/>
<gene>
    <name evidence="2" type="ORF">F7725_026154</name>
</gene>
<evidence type="ECO:0000256" key="1">
    <source>
        <dbReference type="SAM" id="MobiDB-lite"/>
    </source>
</evidence>
<feature type="region of interest" description="Disordered" evidence="1">
    <location>
        <begin position="150"/>
        <end position="176"/>
    </location>
</feature>
<protein>
    <submittedName>
        <fullName evidence="2">Uncharacterized protein</fullName>
    </submittedName>
</protein>
<dbReference type="GO" id="GO:0042254">
    <property type="term" value="P:ribosome biogenesis"/>
    <property type="evidence" value="ECO:0007669"/>
    <property type="project" value="TreeGrafter"/>
</dbReference>
<sequence length="572" mass="63986">MARFAWISTQCLLPNKEQVLLDWCTHALTGRYNQKVEFSENVLEGLWCYLDDLLHSKKLHSLLKQGRPCCLTVSRNVHVLALNLRGLLSSPALSSVFTTKYELIVDLLAKLCSLACCELQQPLLTEPLVTQSVTCGDEVMTESHQIDLDHSQIDPITENPPGEPELDANKPPAKPKENVRSANLFDVLLQVLSCYLSVQRQQANPNRVSTMVTNQLIQPLVLLRHLLTSGEFAAAHTHLRLRQQLSRDVRIKIDSILQLALFPSEHLTAYKDELLPSKEESGKRAKGPLKPVSAILSKLSAPGYCEPALHYTVKSNTMSLLFKFFVESYGKGRGESEETHRMLCFYFLTRLVPTLDMHLDENSPAKADQPVPVTPGQKSPPSSPCPPESWSLALLAVESLLNQTLSADIYNVAADRIRHAEVQLKFYGALGQMLFNYAQPSIPAWYRCLKALLSLNHLIIEPDLDQLLSSAWVDSECIEARVQRARQVLHLILNYLCISEKKTQLANADYKCLLVCSLLQTYTKLRQLPRFFSELLTVICQPASDNLRPPLLSEGASASLRTCLLDTPSSQG</sequence>
<dbReference type="AlphaFoldDB" id="A0A7J5X771"/>
<dbReference type="InterPro" id="IPR052609">
    <property type="entry name" value="Ribosome_Biogenesis_Reg"/>
</dbReference>
<reference evidence="2 3" key="1">
    <citation type="submission" date="2020-03" db="EMBL/GenBank/DDBJ databases">
        <title>Dissostichus mawsoni Genome sequencing and assembly.</title>
        <authorList>
            <person name="Park H."/>
        </authorList>
    </citation>
    <scope>NUCLEOTIDE SEQUENCE [LARGE SCALE GENOMIC DNA]</scope>
    <source>
        <strain evidence="2">DM0001</strain>
        <tissue evidence="2">Muscle</tissue>
    </source>
</reference>
<evidence type="ECO:0000313" key="3">
    <source>
        <dbReference type="Proteomes" id="UP000518266"/>
    </source>
</evidence>
<dbReference type="PANTHER" id="PTHR15682:SF2">
    <property type="entry name" value="UNHEALTHY RIBOSOME BIOGENESIS PROTEIN 2 HOMOLOG"/>
    <property type="match status" value="1"/>
</dbReference>
<evidence type="ECO:0000313" key="2">
    <source>
        <dbReference type="EMBL" id="KAF3832489.1"/>
    </source>
</evidence>
<comment type="caution">
    <text evidence="2">The sequence shown here is derived from an EMBL/GenBank/DDBJ whole genome shotgun (WGS) entry which is preliminary data.</text>
</comment>